<comment type="caution">
    <text evidence="1">The sequence shown here is derived from an EMBL/GenBank/DDBJ whole genome shotgun (WGS) entry which is preliminary data.</text>
</comment>
<accession>A0ACC3AF52</accession>
<keyword evidence="2" id="KW-1185">Reference proteome</keyword>
<evidence type="ECO:0000313" key="1">
    <source>
        <dbReference type="EMBL" id="KAJ9661060.1"/>
    </source>
</evidence>
<gene>
    <name evidence="1" type="ORF">H2198_002219</name>
</gene>
<protein>
    <submittedName>
        <fullName evidence="1">Uncharacterized protein</fullName>
    </submittedName>
</protein>
<dbReference type="EMBL" id="JAPDRQ010000026">
    <property type="protein sequence ID" value="KAJ9661060.1"/>
    <property type="molecule type" value="Genomic_DNA"/>
</dbReference>
<dbReference type="Proteomes" id="UP001172386">
    <property type="component" value="Unassembled WGS sequence"/>
</dbReference>
<organism evidence="1 2">
    <name type="scientific">Neophaeococcomyces mojaviensis</name>
    <dbReference type="NCBI Taxonomy" id="3383035"/>
    <lineage>
        <taxon>Eukaryota</taxon>
        <taxon>Fungi</taxon>
        <taxon>Dikarya</taxon>
        <taxon>Ascomycota</taxon>
        <taxon>Pezizomycotina</taxon>
        <taxon>Eurotiomycetes</taxon>
        <taxon>Chaetothyriomycetidae</taxon>
        <taxon>Chaetothyriales</taxon>
        <taxon>Chaetothyriales incertae sedis</taxon>
        <taxon>Neophaeococcomyces</taxon>
    </lineage>
</organism>
<name>A0ACC3AF52_9EURO</name>
<evidence type="ECO:0000313" key="2">
    <source>
        <dbReference type="Proteomes" id="UP001172386"/>
    </source>
</evidence>
<proteinExistence type="predicted"/>
<reference evidence="1" key="1">
    <citation type="submission" date="2022-10" db="EMBL/GenBank/DDBJ databases">
        <title>Culturing micro-colonial fungi from biological soil crusts in the Mojave desert and describing Neophaeococcomyces mojavensis, and introducing the new genera and species Taxawa tesnikishii.</title>
        <authorList>
            <person name="Kurbessoian T."/>
            <person name="Stajich J.E."/>
        </authorList>
    </citation>
    <scope>NUCLEOTIDE SEQUENCE</scope>
    <source>
        <strain evidence="1">JES_112</strain>
    </source>
</reference>
<sequence length="190" mass="20951">MIDWNDTANERRLLLVLLNHEHRGNWDEIAKVLGPDYTAHGCRWTPDECQKLVWHILAKSDFKPGPEVFTSAAEALGGGLNANACSQKFYKLKRESETLLAEGSNCIASPSTPTSTKKPSVTPKTGASKGRKRRTVNDAEGNDDAEEIKSPSKKPRTTKKDKESKQEAEGEGDTAKDARVEKIEGNDDED</sequence>